<keyword evidence="4" id="KW-1185">Reference proteome</keyword>
<sequence>MAAITQPLCHVLTPVGCLGFGIDEDICDQELARLSQTNIPTAIILDSGSTDSGPQKLAHGTTSAPRSAYVRDLGKLLRLVHKYRVPLLFSSAGGDGSGKHVDDMLEVINEVQEVSDQNYKTKCLAVYADVSKARVKENLANGKIRGCGSAVPLLTDADIEGAPTIVGQMGAEPFLDAMYAEPNYNVIVGGRSYDPAPFVAFMAYTAMGKSRVPLSKLPGSQLGGFFHIGKILECGAQCATPKSRAARATIYRDGSFDVIPLDQGARCTAVSVAAHTLYEKSRPDLLLGPGGCLDLTAASYEELEDGKSVRSMGAKFQHSRAIGEPYTIKLEGARSQGYRSMFVGAFRDSALTEQIDFLFQKVREYVKLQHRHYADEDWDLVLHKFGVGEVCVVGETRGVTQDLANSVANAARVACIHGPYPGQKATSGNMAFGIAGKTEIEAGPSAEFCIYHLMELSAGEEGATEIDSSPITRSGFVAPRDRGVLFSWRQVEVGKQAWPETRSSGIKTDPVVLNAVEKGLTVAGLTASSGTTSKDIRTLGDAAQVVRSKNSGPYEVTFDLLFESPYVYQAIKESGVLTSESVAGLYGLSVEDMIYDGFFDQALAYKATVPRMLNGKRSVSGNFGEEDVHGSQRESLPFLESQQVCGRIPAFFSPRISSFCLSLAY</sequence>
<dbReference type="VEuPathDB" id="FungiDB:HMPREF1541_03157"/>
<dbReference type="InterPro" id="IPR010839">
    <property type="entry name" value="AtuA_N"/>
</dbReference>
<reference evidence="3 4" key="1">
    <citation type="submission" date="2013-03" db="EMBL/GenBank/DDBJ databases">
        <title>The Genome Sequence of Phialophora europaea CBS 101466.</title>
        <authorList>
            <consortium name="The Broad Institute Genomics Platform"/>
            <person name="Cuomo C."/>
            <person name="de Hoog S."/>
            <person name="Gorbushina A."/>
            <person name="Walker B."/>
            <person name="Young S.K."/>
            <person name="Zeng Q."/>
            <person name="Gargeya S."/>
            <person name="Fitzgerald M."/>
            <person name="Haas B."/>
            <person name="Abouelleil A."/>
            <person name="Allen A.W."/>
            <person name="Alvarado L."/>
            <person name="Arachchi H.M."/>
            <person name="Berlin A.M."/>
            <person name="Chapman S.B."/>
            <person name="Gainer-Dewar J."/>
            <person name="Goldberg J."/>
            <person name="Griggs A."/>
            <person name="Gujja S."/>
            <person name="Hansen M."/>
            <person name="Howarth C."/>
            <person name="Imamovic A."/>
            <person name="Ireland A."/>
            <person name="Larimer J."/>
            <person name="McCowan C."/>
            <person name="Murphy C."/>
            <person name="Pearson M."/>
            <person name="Poon T.W."/>
            <person name="Priest M."/>
            <person name="Roberts A."/>
            <person name="Saif S."/>
            <person name="Shea T."/>
            <person name="Sisk P."/>
            <person name="Sykes S."/>
            <person name="Wortman J."/>
            <person name="Nusbaum C."/>
            <person name="Birren B."/>
        </authorList>
    </citation>
    <scope>NUCLEOTIDE SEQUENCE [LARGE SCALE GENOMIC DNA]</scope>
    <source>
        <strain evidence="3 4">CBS 101466</strain>
    </source>
</reference>
<gene>
    <name evidence="3" type="ORF">HMPREF1541_03157</name>
</gene>
<dbReference type="AlphaFoldDB" id="W2RXP7"/>
<dbReference type="Proteomes" id="UP000030752">
    <property type="component" value="Unassembled WGS sequence"/>
</dbReference>
<dbReference type="InParanoid" id="W2RXP7"/>
<dbReference type="EMBL" id="KB822719">
    <property type="protein sequence ID" value="ETN41222.1"/>
    <property type="molecule type" value="Genomic_DNA"/>
</dbReference>
<feature type="domain" description="DUF4387" evidence="2">
    <location>
        <begin position="539"/>
        <end position="634"/>
    </location>
</feature>
<name>W2RXP7_CYPE1</name>
<accession>W2RXP7</accession>
<dbReference type="HOGENOM" id="CLU_028036_1_0_1"/>
<dbReference type="RefSeq" id="XP_008715731.1">
    <property type="nucleotide sequence ID" value="XM_008717509.1"/>
</dbReference>
<evidence type="ECO:0000259" key="1">
    <source>
        <dbReference type="Pfam" id="PF07287"/>
    </source>
</evidence>
<dbReference type="InterPro" id="IPR025496">
    <property type="entry name" value="DUF4387"/>
</dbReference>
<organism evidence="3 4">
    <name type="scientific">Cyphellophora europaea (strain CBS 101466)</name>
    <name type="common">Phialophora europaea</name>
    <dbReference type="NCBI Taxonomy" id="1220924"/>
    <lineage>
        <taxon>Eukaryota</taxon>
        <taxon>Fungi</taxon>
        <taxon>Dikarya</taxon>
        <taxon>Ascomycota</taxon>
        <taxon>Pezizomycotina</taxon>
        <taxon>Eurotiomycetes</taxon>
        <taxon>Chaetothyriomycetidae</taxon>
        <taxon>Chaetothyriales</taxon>
        <taxon>Cyphellophoraceae</taxon>
        <taxon>Cyphellophora</taxon>
    </lineage>
</organism>
<proteinExistence type="predicted"/>
<dbReference type="OrthoDB" id="5863171at2759"/>
<dbReference type="STRING" id="1220924.W2RXP7"/>
<protein>
    <submittedName>
        <fullName evidence="3">Uncharacterized protein</fullName>
    </submittedName>
</protein>
<dbReference type="Pfam" id="PF07287">
    <property type="entry name" value="AtuA"/>
    <property type="match status" value="1"/>
</dbReference>
<evidence type="ECO:0000259" key="2">
    <source>
        <dbReference type="Pfam" id="PF14330"/>
    </source>
</evidence>
<evidence type="ECO:0000313" key="4">
    <source>
        <dbReference type="Proteomes" id="UP000030752"/>
    </source>
</evidence>
<dbReference type="eggNOG" id="ENOG502QUIE">
    <property type="taxonomic scope" value="Eukaryota"/>
</dbReference>
<dbReference type="GeneID" id="19970496"/>
<dbReference type="Pfam" id="PF14330">
    <property type="entry name" value="DUF4387"/>
    <property type="match status" value="1"/>
</dbReference>
<feature type="domain" description="Acyclic terpene utilisation N-terminal" evidence="1">
    <location>
        <begin position="112"/>
        <end position="375"/>
    </location>
</feature>
<evidence type="ECO:0000313" key="3">
    <source>
        <dbReference type="EMBL" id="ETN41222.1"/>
    </source>
</evidence>